<accession>A0A0G4EFH1</accession>
<keyword evidence="3" id="KW-0472">Membrane</keyword>
<feature type="transmembrane region" description="Helical" evidence="3">
    <location>
        <begin position="508"/>
        <end position="534"/>
    </location>
</feature>
<dbReference type="InParanoid" id="A0A0G4EFH1"/>
<dbReference type="PANTHER" id="PTHR10796:SF130">
    <property type="entry name" value="PATCHED DOMAIN-CONTAINING PROTEIN 3-LIKE PROTEIN"/>
    <property type="match status" value="1"/>
</dbReference>
<dbReference type="InterPro" id="IPR051697">
    <property type="entry name" value="Patched_domain-protein"/>
</dbReference>
<evidence type="ECO:0000256" key="1">
    <source>
        <dbReference type="ARBA" id="ARBA00005585"/>
    </source>
</evidence>
<feature type="transmembrane region" description="Helical" evidence="3">
    <location>
        <begin position="482"/>
        <end position="502"/>
    </location>
</feature>
<dbReference type="OrthoDB" id="6510177at2759"/>
<dbReference type="PANTHER" id="PTHR10796">
    <property type="entry name" value="PATCHED-RELATED"/>
    <property type="match status" value="1"/>
</dbReference>
<dbReference type="OMA" id="INDMFII"/>
<dbReference type="Pfam" id="PF12349">
    <property type="entry name" value="Sterol-sensing"/>
    <property type="match status" value="1"/>
</dbReference>
<reference evidence="5 6" key="1">
    <citation type="submission" date="2014-11" db="EMBL/GenBank/DDBJ databases">
        <authorList>
            <person name="Zhu J."/>
            <person name="Qi W."/>
            <person name="Song R."/>
        </authorList>
    </citation>
    <scope>NUCLEOTIDE SEQUENCE [LARGE SCALE GENOMIC DNA]</scope>
</reference>
<evidence type="ECO:0000256" key="2">
    <source>
        <dbReference type="SAM" id="MobiDB-lite"/>
    </source>
</evidence>
<dbReference type="InterPro" id="IPR053958">
    <property type="entry name" value="HMGCR/SNAP/NPC1-like_SSD"/>
</dbReference>
<feature type="transmembrane region" description="Helical" evidence="3">
    <location>
        <begin position="15"/>
        <end position="34"/>
    </location>
</feature>
<proteinExistence type="inferred from homology"/>
<dbReference type="Proteomes" id="UP000041254">
    <property type="component" value="Unassembled WGS sequence"/>
</dbReference>
<dbReference type="PROSITE" id="PS50156">
    <property type="entry name" value="SSD"/>
    <property type="match status" value="1"/>
</dbReference>
<dbReference type="InterPro" id="IPR000731">
    <property type="entry name" value="SSD"/>
</dbReference>
<dbReference type="Gene3D" id="1.20.1640.10">
    <property type="entry name" value="Multidrug efflux transporter AcrB transmembrane domain"/>
    <property type="match status" value="2"/>
</dbReference>
<gene>
    <name evidence="5" type="ORF">Vbra_7227</name>
</gene>
<dbReference type="GO" id="GO:0016020">
    <property type="term" value="C:membrane"/>
    <property type="evidence" value="ECO:0007669"/>
    <property type="project" value="TreeGrafter"/>
</dbReference>
<comment type="similarity">
    <text evidence="1">Belongs to the patched family.</text>
</comment>
<evidence type="ECO:0000259" key="4">
    <source>
        <dbReference type="PROSITE" id="PS50156"/>
    </source>
</evidence>
<dbReference type="EMBL" id="CDMY01000212">
    <property type="protein sequence ID" value="CEL94251.1"/>
    <property type="molecule type" value="Genomic_DNA"/>
</dbReference>
<dbReference type="VEuPathDB" id="CryptoDB:Vbra_7227"/>
<keyword evidence="6" id="KW-1185">Reference proteome</keyword>
<feature type="domain" description="SSD" evidence="4">
    <location>
        <begin position="1"/>
        <end position="116"/>
    </location>
</feature>
<evidence type="ECO:0000313" key="5">
    <source>
        <dbReference type="EMBL" id="CEL94251.1"/>
    </source>
</evidence>
<sequence>MAGFGFKFGPLHSTLPFLLLGIGVDDAFIITSAFHHTYDADAYPMESSIPLHERVALAMSHAGMSITLTSITDALAFGIGASTTIPALSSFCAYASFGILWCYLLQVFFFTACLVVDQWRAQRQIYDFLCCIKASKPHLLGDIQDGQVVDRYCYFCTCKPDLLARFLGGPYANILTKTPVKVGVLAVAAALLGASIYGATNLEERFDLAFFVPDDSYGSKYFDYLDDYYSGAPVPMTVVVKDFDYYANRDTTLPDVSSILRTSKYVEASTVESIFEEYARSPLYDTSTPAAWYTGLSTFITQDGPGKRFEQDIVWRDPLDVTQGIRASRLRAGYRGSAIPDSPSQVDAMLTLRKELADVDGVDVFHYSFEHLTWEASAVIVYELILNLSLAFTAVFLVTLFLIGHPLTSIRTLSSCVSSTVLSSLSVSFMYYWGVPINTVSVIYIVLGLGLSVDYSAHIGYSFMLQQAATRDERVVKALGEIGASVLNGAFSTFLAILVLAFSKSYVFRVFFIQFFDIAVFGVAAGICILPVLLSWLGSAPYTIPQDAPVKDGKVVETLEDTHEPSAVTVPTIRQKSAEENHEREGEESTPPGSV</sequence>
<feature type="region of interest" description="Disordered" evidence="2">
    <location>
        <begin position="561"/>
        <end position="595"/>
    </location>
</feature>
<feature type="compositionally biased region" description="Basic and acidic residues" evidence="2">
    <location>
        <begin position="576"/>
        <end position="587"/>
    </location>
</feature>
<dbReference type="PhylomeDB" id="A0A0G4EFH1"/>
<keyword evidence="3" id="KW-0812">Transmembrane</keyword>
<dbReference type="SUPFAM" id="SSF82866">
    <property type="entry name" value="Multidrug efflux transporter AcrB transmembrane domain"/>
    <property type="match status" value="2"/>
</dbReference>
<evidence type="ECO:0000313" key="6">
    <source>
        <dbReference type="Proteomes" id="UP000041254"/>
    </source>
</evidence>
<feature type="transmembrane region" description="Helical" evidence="3">
    <location>
        <begin position="379"/>
        <end position="403"/>
    </location>
</feature>
<feature type="transmembrane region" description="Helical" evidence="3">
    <location>
        <begin position="93"/>
        <end position="116"/>
    </location>
</feature>
<keyword evidence="3" id="KW-1133">Transmembrane helix</keyword>
<dbReference type="AlphaFoldDB" id="A0A0G4EFH1"/>
<organism evidence="5 6">
    <name type="scientific">Vitrella brassicaformis (strain CCMP3155)</name>
    <dbReference type="NCBI Taxonomy" id="1169540"/>
    <lineage>
        <taxon>Eukaryota</taxon>
        <taxon>Sar</taxon>
        <taxon>Alveolata</taxon>
        <taxon>Colpodellida</taxon>
        <taxon>Vitrellaceae</taxon>
        <taxon>Vitrella</taxon>
    </lineage>
</organism>
<feature type="transmembrane region" description="Helical" evidence="3">
    <location>
        <begin position="55"/>
        <end position="81"/>
    </location>
</feature>
<name>A0A0G4EFH1_VITBC</name>
<protein>
    <recommendedName>
        <fullName evidence="4">SSD domain-containing protein</fullName>
    </recommendedName>
</protein>
<evidence type="ECO:0000256" key="3">
    <source>
        <dbReference type="SAM" id="Phobius"/>
    </source>
</evidence>